<evidence type="ECO:0000256" key="2">
    <source>
        <dbReference type="ARBA" id="ARBA00022670"/>
    </source>
</evidence>
<dbReference type="PRINTS" id="PR00722">
    <property type="entry name" value="CHYMOTRYPSIN"/>
</dbReference>
<sequence length="238" mass="26538">MAGLGRYYHGRGVSLFCGSTIVTPYHAITAAHCTYQNYDPMAIIVGDHDLTRVDESRYTKVHLVRAIDHPGYDAKRLINDIALLVTSTPIEFNTYVGPACLPTAPMQIEGQWVKVTGWGHKRWKGTVSSTLNKVFLKVISIHSCSRKYYNRINTARPNQFCTYNTRKDSCQGDSGGPVTWLDPETNRYTLAGVVSYGGECASEWPGVNTDVYSFLPWINSNIASKYLFISSTYSSSKV</sequence>
<gene>
    <name evidence="8" type="ORF">AAG570_001188</name>
</gene>
<dbReference type="GO" id="GO:0006508">
    <property type="term" value="P:proteolysis"/>
    <property type="evidence" value="ECO:0007669"/>
    <property type="project" value="UniProtKB-KW"/>
</dbReference>
<dbReference type="SMART" id="SM00020">
    <property type="entry name" value="Tryp_SPc"/>
    <property type="match status" value="1"/>
</dbReference>
<evidence type="ECO:0000259" key="7">
    <source>
        <dbReference type="PROSITE" id="PS50240"/>
    </source>
</evidence>
<evidence type="ECO:0000256" key="1">
    <source>
        <dbReference type="ARBA" id="ARBA00004239"/>
    </source>
</evidence>
<proteinExistence type="predicted"/>
<dbReference type="PROSITE" id="PS50240">
    <property type="entry name" value="TRYPSIN_DOM"/>
    <property type="match status" value="1"/>
</dbReference>
<comment type="subcellular location">
    <subcellularLocation>
        <location evidence="1">Secreted</location>
        <location evidence="1">Extracellular space</location>
    </subcellularLocation>
</comment>
<dbReference type="PANTHER" id="PTHR24252:SF7">
    <property type="entry name" value="HYALIN"/>
    <property type="match status" value="1"/>
</dbReference>
<reference evidence="8 9" key="1">
    <citation type="submission" date="2024-07" db="EMBL/GenBank/DDBJ databases">
        <title>Chromosome-level genome assembly of the water stick insect Ranatra chinensis (Heteroptera: Nepidae).</title>
        <authorList>
            <person name="Liu X."/>
        </authorList>
    </citation>
    <scope>NUCLEOTIDE SEQUENCE [LARGE SCALE GENOMIC DNA]</scope>
    <source>
        <strain evidence="8">Cailab_2021Rc</strain>
        <tissue evidence="8">Muscle</tissue>
    </source>
</reference>
<keyword evidence="9" id="KW-1185">Reference proteome</keyword>
<dbReference type="FunFam" id="2.40.10.10:FF:000036">
    <property type="entry name" value="Trypsin beta"/>
    <property type="match status" value="1"/>
</dbReference>
<dbReference type="FunFam" id="2.40.10.10:FF:000068">
    <property type="entry name" value="transmembrane protease serine 2"/>
    <property type="match status" value="1"/>
</dbReference>
<dbReference type="Proteomes" id="UP001558652">
    <property type="component" value="Unassembled WGS sequence"/>
</dbReference>
<protein>
    <recommendedName>
        <fullName evidence="7">Peptidase S1 domain-containing protein</fullName>
    </recommendedName>
</protein>
<name>A0ABD0YD09_9HEMI</name>
<keyword evidence="3 6" id="KW-0378">Hydrolase</keyword>
<evidence type="ECO:0000256" key="3">
    <source>
        <dbReference type="ARBA" id="ARBA00022801"/>
    </source>
</evidence>
<dbReference type="InterPro" id="IPR001254">
    <property type="entry name" value="Trypsin_dom"/>
</dbReference>
<dbReference type="InterPro" id="IPR009003">
    <property type="entry name" value="Peptidase_S1_PA"/>
</dbReference>
<comment type="caution">
    <text evidence="8">The sequence shown here is derived from an EMBL/GenBank/DDBJ whole genome shotgun (WGS) entry which is preliminary data.</text>
</comment>
<dbReference type="InterPro" id="IPR033116">
    <property type="entry name" value="TRYPSIN_SER"/>
</dbReference>
<dbReference type="InterPro" id="IPR018114">
    <property type="entry name" value="TRYPSIN_HIS"/>
</dbReference>
<dbReference type="Pfam" id="PF00089">
    <property type="entry name" value="Trypsin"/>
    <property type="match status" value="1"/>
</dbReference>
<dbReference type="InterPro" id="IPR001314">
    <property type="entry name" value="Peptidase_S1A"/>
</dbReference>
<organism evidence="8 9">
    <name type="scientific">Ranatra chinensis</name>
    <dbReference type="NCBI Taxonomy" id="642074"/>
    <lineage>
        <taxon>Eukaryota</taxon>
        <taxon>Metazoa</taxon>
        <taxon>Ecdysozoa</taxon>
        <taxon>Arthropoda</taxon>
        <taxon>Hexapoda</taxon>
        <taxon>Insecta</taxon>
        <taxon>Pterygota</taxon>
        <taxon>Neoptera</taxon>
        <taxon>Paraneoptera</taxon>
        <taxon>Hemiptera</taxon>
        <taxon>Heteroptera</taxon>
        <taxon>Panheteroptera</taxon>
        <taxon>Nepomorpha</taxon>
        <taxon>Nepidae</taxon>
        <taxon>Ranatrinae</taxon>
        <taxon>Ranatra</taxon>
    </lineage>
</organism>
<evidence type="ECO:0000313" key="9">
    <source>
        <dbReference type="Proteomes" id="UP001558652"/>
    </source>
</evidence>
<dbReference type="Gene3D" id="2.40.10.10">
    <property type="entry name" value="Trypsin-like serine proteases"/>
    <property type="match status" value="1"/>
</dbReference>
<dbReference type="PANTHER" id="PTHR24252">
    <property type="entry name" value="ACROSIN-RELATED"/>
    <property type="match status" value="1"/>
</dbReference>
<dbReference type="GO" id="GO:0005576">
    <property type="term" value="C:extracellular region"/>
    <property type="evidence" value="ECO:0007669"/>
    <property type="project" value="UniProtKB-SubCell"/>
</dbReference>
<dbReference type="AlphaFoldDB" id="A0ABD0YD09"/>
<evidence type="ECO:0000256" key="4">
    <source>
        <dbReference type="ARBA" id="ARBA00022825"/>
    </source>
</evidence>
<evidence type="ECO:0000256" key="5">
    <source>
        <dbReference type="ARBA" id="ARBA00023157"/>
    </source>
</evidence>
<keyword evidence="4 6" id="KW-0720">Serine protease</keyword>
<dbReference type="CDD" id="cd00190">
    <property type="entry name" value="Tryp_SPc"/>
    <property type="match status" value="1"/>
</dbReference>
<accession>A0ABD0YD09</accession>
<keyword evidence="2 6" id="KW-0645">Protease</keyword>
<keyword evidence="5" id="KW-1015">Disulfide bond</keyword>
<dbReference type="InterPro" id="IPR043504">
    <property type="entry name" value="Peptidase_S1_PA_chymotrypsin"/>
</dbReference>
<dbReference type="SUPFAM" id="SSF50494">
    <property type="entry name" value="Trypsin-like serine proteases"/>
    <property type="match status" value="1"/>
</dbReference>
<feature type="domain" description="Peptidase S1" evidence="7">
    <location>
        <begin position="1"/>
        <end position="223"/>
    </location>
</feature>
<evidence type="ECO:0000256" key="6">
    <source>
        <dbReference type="RuleBase" id="RU363034"/>
    </source>
</evidence>
<evidence type="ECO:0000313" key="8">
    <source>
        <dbReference type="EMBL" id="KAL1124564.1"/>
    </source>
</evidence>
<dbReference type="PROSITE" id="PS00134">
    <property type="entry name" value="TRYPSIN_HIS"/>
    <property type="match status" value="1"/>
</dbReference>
<dbReference type="GO" id="GO:0008236">
    <property type="term" value="F:serine-type peptidase activity"/>
    <property type="evidence" value="ECO:0007669"/>
    <property type="project" value="UniProtKB-KW"/>
</dbReference>
<dbReference type="EMBL" id="JBFDAA010000010">
    <property type="protein sequence ID" value="KAL1124564.1"/>
    <property type="molecule type" value="Genomic_DNA"/>
</dbReference>
<dbReference type="PROSITE" id="PS00135">
    <property type="entry name" value="TRYPSIN_SER"/>
    <property type="match status" value="1"/>
</dbReference>